<dbReference type="EMBL" id="CABITT030000003">
    <property type="protein sequence ID" value="VVA98506.1"/>
    <property type="molecule type" value="Genomic_DNA"/>
</dbReference>
<keyword evidence="1" id="KW-0812">Transmembrane</keyword>
<dbReference type="AlphaFoldDB" id="A0A565BCF7"/>
<evidence type="ECO:0000313" key="2">
    <source>
        <dbReference type="EMBL" id="VVA98506.1"/>
    </source>
</evidence>
<comment type="caution">
    <text evidence="2">The sequence shown here is derived from an EMBL/GenBank/DDBJ whole genome shotgun (WGS) entry which is preliminary data.</text>
</comment>
<accession>A0A565BCF7</accession>
<evidence type="ECO:0000256" key="1">
    <source>
        <dbReference type="SAM" id="Phobius"/>
    </source>
</evidence>
<proteinExistence type="predicted"/>
<name>A0A565BCF7_9BRAS</name>
<gene>
    <name evidence="2" type="ORF">ANE_LOCUS8951</name>
</gene>
<keyword evidence="1" id="KW-1133">Transmembrane helix</keyword>
<protein>
    <submittedName>
        <fullName evidence="2">Uncharacterized protein</fullName>
    </submittedName>
</protein>
<evidence type="ECO:0000313" key="3">
    <source>
        <dbReference type="Proteomes" id="UP000489600"/>
    </source>
</evidence>
<dbReference type="OrthoDB" id="1113693at2759"/>
<dbReference type="InterPro" id="IPR012340">
    <property type="entry name" value="NA-bd_OB-fold"/>
</dbReference>
<sequence length="127" mass="13928">MTVSVAMIVHGSTVLPVILMLPMYLLVLHVSDYTGYATRFLLFDSVAQGLIGRSASDLAEEVADVDAMVLPDALKALVGVNILFKIRISDLNLRNNSVAYRVDLVSVDAHIVQHYEATDIAEVCYYV</sequence>
<keyword evidence="1" id="KW-0472">Membrane</keyword>
<reference evidence="2" key="1">
    <citation type="submission" date="2019-07" db="EMBL/GenBank/DDBJ databases">
        <authorList>
            <person name="Dittberner H."/>
        </authorList>
    </citation>
    <scope>NUCLEOTIDE SEQUENCE [LARGE SCALE GENOMIC DNA]</scope>
</reference>
<dbReference type="SUPFAM" id="SSF50249">
    <property type="entry name" value="Nucleic acid-binding proteins"/>
    <property type="match status" value="1"/>
</dbReference>
<organism evidence="2 3">
    <name type="scientific">Arabis nemorensis</name>
    <dbReference type="NCBI Taxonomy" id="586526"/>
    <lineage>
        <taxon>Eukaryota</taxon>
        <taxon>Viridiplantae</taxon>
        <taxon>Streptophyta</taxon>
        <taxon>Embryophyta</taxon>
        <taxon>Tracheophyta</taxon>
        <taxon>Spermatophyta</taxon>
        <taxon>Magnoliopsida</taxon>
        <taxon>eudicotyledons</taxon>
        <taxon>Gunneridae</taxon>
        <taxon>Pentapetalae</taxon>
        <taxon>rosids</taxon>
        <taxon>malvids</taxon>
        <taxon>Brassicales</taxon>
        <taxon>Brassicaceae</taxon>
        <taxon>Arabideae</taxon>
        <taxon>Arabis</taxon>
    </lineage>
</organism>
<keyword evidence="3" id="KW-1185">Reference proteome</keyword>
<feature type="transmembrane region" description="Helical" evidence="1">
    <location>
        <begin position="6"/>
        <end position="27"/>
    </location>
</feature>
<dbReference type="Proteomes" id="UP000489600">
    <property type="component" value="Unassembled WGS sequence"/>
</dbReference>
<dbReference type="Gene3D" id="2.40.50.140">
    <property type="entry name" value="Nucleic acid-binding proteins"/>
    <property type="match status" value="1"/>
</dbReference>